<evidence type="ECO:0000313" key="4">
    <source>
        <dbReference type="Proteomes" id="UP000305874"/>
    </source>
</evidence>
<evidence type="ECO:0000313" key="3">
    <source>
        <dbReference type="EMBL" id="TMP66077.1"/>
    </source>
</evidence>
<dbReference type="Proteomes" id="UP000305874">
    <property type="component" value="Unassembled WGS sequence"/>
</dbReference>
<dbReference type="InterPro" id="IPR002469">
    <property type="entry name" value="Peptidase_S9B_N"/>
</dbReference>
<feature type="region of interest" description="Disordered" evidence="1">
    <location>
        <begin position="83"/>
        <end position="105"/>
    </location>
</feature>
<reference evidence="4" key="2">
    <citation type="submission" date="2019-06" db="EMBL/GenBank/DDBJ databases">
        <title>Co-occurence of chitin degradation, pigmentation and bioactivity in marine Pseudoalteromonas.</title>
        <authorList>
            <person name="Sonnenschein E.C."/>
            <person name="Bech P.K."/>
        </authorList>
    </citation>
    <scope>NUCLEOTIDE SEQUENCE [LARGE SCALE GENOMIC DNA]</scope>
    <source>
        <strain evidence="4">S2897</strain>
    </source>
</reference>
<dbReference type="Pfam" id="PF00930">
    <property type="entry name" value="DPPIV_N"/>
    <property type="match status" value="1"/>
</dbReference>
<dbReference type="SUPFAM" id="SSF82171">
    <property type="entry name" value="DPP6 N-terminal domain-like"/>
    <property type="match status" value="1"/>
</dbReference>
<evidence type="ECO:0000256" key="1">
    <source>
        <dbReference type="SAM" id="MobiDB-lite"/>
    </source>
</evidence>
<dbReference type="EMBL" id="PNCG01001081">
    <property type="protein sequence ID" value="TMP66077.1"/>
    <property type="molecule type" value="Genomic_DNA"/>
</dbReference>
<dbReference type="AlphaFoldDB" id="A0A5S3Y135"/>
<dbReference type="GO" id="GO:0006508">
    <property type="term" value="P:proteolysis"/>
    <property type="evidence" value="ECO:0007669"/>
    <property type="project" value="InterPro"/>
</dbReference>
<comment type="caution">
    <text evidence="3">The sequence shown here is derived from an EMBL/GenBank/DDBJ whole genome shotgun (WGS) entry which is preliminary data.</text>
</comment>
<accession>A0A5S3Y135</accession>
<name>A0A5S3Y135_9GAMM</name>
<sequence>DDVYYRSDGAGYLNSGFYHLFKIDANGGNAQQLTTGDFDHRGEVSFDTEGKVLYFSANRHKNHALKPSNSEIYSLDMKNKSISAVTDREGPDWSPRVSPNGRMLA</sequence>
<evidence type="ECO:0000259" key="2">
    <source>
        <dbReference type="Pfam" id="PF00930"/>
    </source>
</evidence>
<feature type="non-terminal residue" evidence="3">
    <location>
        <position position="105"/>
    </location>
</feature>
<dbReference type="RefSeq" id="WP_171042036.1">
    <property type="nucleotide sequence ID" value="NZ_PNCG01001081.1"/>
</dbReference>
<organism evidence="3 4">
    <name type="scientific">Pseudoalteromonas ruthenica</name>
    <dbReference type="NCBI Taxonomy" id="151081"/>
    <lineage>
        <taxon>Bacteria</taxon>
        <taxon>Pseudomonadati</taxon>
        <taxon>Pseudomonadota</taxon>
        <taxon>Gammaproteobacteria</taxon>
        <taxon>Alteromonadales</taxon>
        <taxon>Pseudoalteromonadaceae</taxon>
        <taxon>Pseudoalteromonas</taxon>
    </lineage>
</organism>
<gene>
    <name evidence="3" type="ORF">CWC05_23880</name>
</gene>
<protein>
    <submittedName>
        <fullName evidence="3">Peptidase S9 family protein</fullName>
    </submittedName>
</protein>
<proteinExistence type="predicted"/>
<dbReference type="Gene3D" id="2.140.10.30">
    <property type="entry name" value="Dipeptidylpeptidase IV, N-terminal domain"/>
    <property type="match status" value="1"/>
</dbReference>
<feature type="non-terminal residue" evidence="3">
    <location>
        <position position="1"/>
    </location>
</feature>
<reference evidence="3 4" key="1">
    <citation type="submission" date="2017-12" db="EMBL/GenBank/DDBJ databases">
        <authorList>
            <person name="Paulsen S."/>
            <person name="Gram L.K."/>
        </authorList>
    </citation>
    <scope>NUCLEOTIDE SEQUENCE [LARGE SCALE GENOMIC DNA]</scope>
    <source>
        <strain evidence="3 4">S2897</strain>
    </source>
</reference>
<feature type="domain" description="Dipeptidylpeptidase IV N-terminal" evidence="2">
    <location>
        <begin position="14"/>
        <end position="104"/>
    </location>
</feature>